<accession>A0A1J5SDZ7</accession>
<dbReference type="InterPro" id="IPR052340">
    <property type="entry name" value="RNase_Y/CdgJ"/>
</dbReference>
<dbReference type="InterPro" id="IPR013976">
    <property type="entry name" value="HDOD"/>
</dbReference>
<gene>
    <name evidence="2" type="ORF">GALL_114230</name>
</gene>
<reference evidence="2" key="1">
    <citation type="submission" date="2016-10" db="EMBL/GenBank/DDBJ databases">
        <title>Sequence of Gallionella enrichment culture.</title>
        <authorList>
            <person name="Poehlein A."/>
            <person name="Muehling M."/>
            <person name="Daniel R."/>
        </authorList>
    </citation>
    <scope>NUCLEOTIDE SEQUENCE</scope>
</reference>
<comment type="caution">
    <text evidence="2">The sequence shown here is derived from an EMBL/GenBank/DDBJ whole genome shotgun (WGS) entry which is preliminary data.</text>
</comment>
<dbReference type="PANTHER" id="PTHR33525">
    <property type="match status" value="1"/>
</dbReference>
<dbReference type="PANTHER" id="PTHR33525:SF4">
    <property type="entry name" value="CYCLIC DI-GMP PHOSPHODIESTERASE CDGJ"/>
    <property type="match status" value="1"/>
</dbReference>
<dbReference type="AlphaFoldDB" id="A0A1J5SDZ7"/>
<dbReference type="PROSITE" id="PS51833">
    <property type="entry name" value="HDOD"/>
    <property type="match status" value="1"/>
</dbReference>
<evidence type="ECO:0000313" key="2">
    <source>
        <dbReference type="EMBL" id="OIR06506.1"/>
    </source>
</evidence>
<evidence type="ECO:0000259" key="1">
    <source>
        <dbReference type="PROSITE" id="PS51833"/>
    </source>
</evidence>
<proteinExistence type="predicted"/>
<dbReference type="EMBL" id="MLJW01000043">
    <property type="protein sequence ID" value="OIR06506.1"/>
    <property type="molecule type" value="Genomic_DNA"/>
</dbReference>
<dbReference type="SUPFAM" id="SSF109604">
    <property type="entry name" value="HD-domain/PDEase-like"/>
    <property type="match status" value="1"/>
</dbReference>
<organism evidence="2">
    <name type="scientific">mine drainage metagenome</name>
    <dbReference type="NCBI Taxonomy" id="410659"/>
    <lineage>
        <taxon>unclassified sequences</taxon>
        <taxon>metagenomes</taxon>
        <taxon>ecological metagenomes</taxon>
    </lineage>
</organism>
<feature type="domain" description="HDOD" evidence="1">
    <location>
        <begin position="19"/>
        <end position="215"/>
    </location>
</feature>
<dbReference type="Pfam" id="PF08668">
    <property type="entry name" value="HDOD"/>
    <property type="match status" value="1"/>
</dbReference>
<name>A0A1J5SDZ7_9ZZZZ</name>
<protein>
    <submittedName>
        <fullName evidence="2">HDOD domain protein</fullName>
    </submittedName>
</protein>
<dbReference type="Gene3D" id="1.10.3210.10">
    <property type="entry name" value="Hypothetical protein af1432"/>
    <property type="match status" value="1"/>
</dbReference>
<sequence>MAATSAFSREKLFEIARTLPAAPRVLASLSELLQDLNVGLDEVSDLIKRDASLSSRLIRISNSVVYGGSGGVRIGAIDDAVNRVGFSEVYRLVGLVTSDRLAERTLQFYGVGPQTMREHMLFSALAAEMLAEECGLDARHAYTAGLLRTIGMLVLDRVAERLTGCQVYDHGRFGTYLAWEGVMFGVANTEVAGMVLADWRFPPEIVSAIRDHYLSSQSDYQNRFACLLNISGRMVGAAGHALPGDRKFWEFDARKDEVLGITEDHIQRATERAHELFERLRASLS</sequence>